<dbReference type="EnsemblMetazoa" id="RPRC012500-RA">
    <property type="protein sequence ID" value="RPRC012500-PA"/>
    <property type="gene ID" value="RPRC012500"/>
</dbReference>
<keyword evidence="4" id="KW-1185">Reference proteome</keyword>
<dbReference type="VEuPathDB" id="VectorBase:RPRC012500"/>
<name>T1I878_RHOPR</name>
<protein>
    <recommendedName>
        <fullName evidence="2">RRM domain-containing protein</fullName>
    </recommendedName>
</protein>
<dbReference type="GO" id="GO:0003723">
    <property type="term" value="F:RNA binding"/>
    <property type="evidence" value="ECO:0007669"/>
    <property type="project" value="UniProtKB-KW"/>
</dbReference>
<dbReference type="InterPro" id="IPR012677">
    <property type="entry name" value="Nucleotide-bd_a/b_plait_sf"/>
</dbReference>
<dbReference type="AlphaFoldDB" id="T1I878"/>
<dbReference type="EMBL" id="ACPB03020726">
    <property type="status" value="NOT_ANNOTATED_CDS"/>
    <property type="molecule type" value="Genomic_DNA"/>
</dbReference>
<dbReference type="HOGENOM" id="CLU_2239912_0_0_1"/>
<evidence type="ECO:0000259" key="2">
    <source>
        <dbReference type="Pfam" id="PF00076"/>
    </source>
</evidence>
<dbReference type="InParanoid" id="T1I878"/>
<dbReference type="SUPFAM" id="SSF54928">
    <property type="entry name" value="RNA-binding domain, RBD"/>
    <property type="match status" value="1"/>
</dbReference>
<keyword evidence="1" id="KW-0694">RNA-binding</keyword>
<dbReference type="STRING" id="13249.T1I878"/>
<evidence type="ECO:0000313" key="3">
    <source>
        <dbReference type="EnsemblMetazoa" id="RPRC012500-PA"/>
    </source>
</evidence>
<feature type="domain" description="RRM" evidence="2">
    <location>
        <begin position="73"/>
        <end position="98"/>
    </location>
</feature>
<proteinExistence type="predicted"/>
<evidence type="ECO:0000313" key="4">
    <source>
        <dbReference type="Proteomes" id="UP000015103"/>
    </source>
</evidence>
<dbReference type="InterPro" id="IPR035979">
    <property type="entry name" value="RBD_domain_sf"/>
</dbReference>
<dbReference type="Pfam" id="PF00076">
    <property type="entry name" value="RRM_1"/>
    <property type="match status" value="1"/>
</dbReference>
<organism evidence="3 4">
    <name type="scientific">Rhodnius prolixus</name>
    <name type="common">Triatomid bug</name>
    <dbReference type="NCBI Taxonomy" id="13249"/>
    <lineage>
        <taxon>Eukaryota</taxon>
        <taxon>Metazoa</taxon>
        <taxon>Ecdysozoa</taxon>
        <taxon>Arthropoda</taxon>
        <taxon>Hexapoda</taxon>
        <taxon>Insecta</taxon>
        <taxon>Pterygota</taxon>
        <taxon>Neoptera</taxon>
        <taxon>Paraneoptera</taxon>
        <taxon>Hemiptera</taxon>
        <taxon>Heteroptera</taxon>
        <taxon>Panheteroptera</taxon>
        <taxon>Cimicomorpha</taxon>
        <taxon>Reduviidae</taxon>
        <taxon>Triatominae</taxon>
        <taxon>Rhodnius</taxon>
    </lineage>
</organism>
<sequence length="105" mass="11893">MSPNFVWWTCQIQDNDACNVEPCSTLTVEKYHGVPYCKHYKQVIYISGAKKGEESKMGLKNAVKIFIAPKTTLRDCRVVRDPQTMKSKGYGFVSFVKKAVSNPLN</sequence>
<accession>T1I878</accession>
<dbReference type="Gene3D" id="3.30.70.330">
    <property type="match status" value="1"/>
</dbReference>
<dbReference type="Proteomes" id="UP000015103">
    <property type="component" value="Unassembled WGS sequence"/>
</dbReference>
<dbReference type="InterPro" id="IPR000504">
    <property type="entry name" value="RRM_dom"/>
</dbReference>
<evidence type="ECO:0000256" key="1">
    <source>
        <dbReference type="ARBA" id="ARBA00022884"/>
    </source>
</evidence>
<reference evidence="3" key="1">
    <citation type="submission" date="2015-05" db="UniProtKB">
        <authorList>
            <consortium name="EnsemblMetazoa"/>
        </authorList>
    </citation>
    <scope>IDENTIFICATION</scope>
</reference>